<reference evidence="7" key="1">
    <citation type="journal article" date="2020" name="Int. J. Syst. Evol. Microbiol.">
        <title>Alteromonas alba sp. nov., a marine bacterium isolated from the seawater of the West Pacific Ocean.</title>
        <authorList>
            <person name="Sun C."/>
            <person name="Wu Y.-H."/>
            <person name="Xamxidin M."/>
            <person name="Cheng H."/>
            <person name="Xu X.-W."/>
        </authorList>
    </citation>
    <scope>NUCLEOTIDE SEQUENCE [LARGE SCALE GENOMIC DNA]</scope>
    <source>
        <strain evidence="7">190</strain>
    </source>
</reference>
<dbReference type="InterPro" id="IPR050166">
    <property type="entry name" value="ABC_transporter_ATP-bind"/>
</dbReference>
<dbReference type="SUPFAM" id="SSF52540">
    <property type="entry name" value="P-loop containing nucleoside triphosphate hydrolases"/>
    <property type="match status" value="1"/>
</dbReference>
<dbReference type="Gene3D" id="3.40.50.300">
    <property type="entry name" value="P-loop containing nucleotide triphosphate hydrolases"/>
    <property type="match status" value="1"/>
</dbReference>
<dbReference type="AlphaFoldDB" id="A0A2S9V3I7"/>
<keyword evidence="7" id="KW-1185">Reference proteome</keyword>
<comment type="similarity">
    <text evidence="1">Belongs to the ABC transporter superfamily.</text>
</comment>
<evidence type="ECO:0000259" key="5">
    <source>
        <dbReference type="PROSITE" id="PS50893"/>
    </source>
</evidence>
<proteinExistence type="inferred from homology"/>
<evidence type="ECO:0000256" key="4">
    <source>
        <dbReference type="ARBA" id="ARBA00022840"/>
    </source>
</evidence>
<dbReference type="PROSITE" id="PS00211">
    <property type="entry name" value="ABC_TRANSPORTER_1"/>
    <property type="match status" value="1"/>
</dbReference>
<evidence type="ECO:0000313" key="7">
    <source>
        <dbReference type="Proteomes" id="UP000238949"/>
    </source>
</evidence>
<dbReference type="PANTHER" id="PTHR42788">
    <property type="entry name" value="TAURINE IMPORT ATP-BINDING PROTEIN-RELATED"/>
    <property type="match status" value="1"/>
</dbReference>
<dbReference type="GO" id="GO:0016887">
    <property type="term" value="F:ATP hydrolysis activity"/>
    <property type="evidence" value="ECO:0007669"/>
    <property type="project" value="InterPro"/>
</dbReference>
<comment type="caution">
    <text evidence="6">The sequence shown here is derived from an EMBL/GenBank/DDBJ whole genome shotgun (WGS) entry which is preliminary data.</text>
</comment>
<name>A0A2S9V3I7_9ALTE</name>
<accession>A0A2S9V3I7</accession>
<dbReference type="PANTHER" id="PTHR42788:SF13">
    <property type="entry name" value="ALIPHATIC SULFONATES IMPORT ATP-BINDING PROTEIN SSUB"/>
    <property type="match status" value="1"/>
</dbReference>
<dbReference type="Proteomes" id="UP000238949">
    <property type="component" value="Unassembled WGS sequence"/>
</dbReference>
<gene>
    <name evidence="6" type="ORF">C6Y40_24255</name>
</gene>
<keyword evidence="4" id="KW-0067">ATP-binding</keyword>
<dbReference type="EMBL" id="PVNP01000220">
    <property type="protein sequence ID" value="PRO70974.1"/>
    <property type="molecule type" value="Genomic_DNA"/>
</dbReference>
<dbReference type="Pfam" id="PF00005">
    <property type="entry name" value="ABC_tran"/>
    <property type="match status" value="1"/>
</dbReference>
<evidence type="ECO:0000313" key="6">
    <source>
        <dbReference type="EMBL" id="PRO70974.1"/>
    </source>
</evidence>
<dbReference type="SMART" id="SM00382">
    <property type="entry name" value="AAA"/>
    <property type="match status" value="1"/>
</dbReference>
<protein>
    <recommendedName>
        <fullName evidence="5">ABC transporter domain-containing protein</fullName>
    </recommendedName>
</protein>
<dbReference type="InterPro" id="IPR003439">
    <property type="entry name" value="ABC_transporter-like_ATP-bd"/>
</dbReference>
<dbReference type="InterPro" id="IPR003593">
    <property type="entry name" value="AAA+_ATPase"/>
</dbReference>
<dbReference type="OrthoDB" id="9802264at2"/>
<organism evidence="6 7">
    <name type="scientific">Alteromonas alba</name>
    <dbReference type="NCBI Taxonomy" id="2079529"/>
    <lineage>
        <taxon>Bacteria</taxon>
        <taxon>Pseudomonadati</taxon>
        <taxon>Pseudomonadota</taxon>
        <taxon>Gammaproteobacteria</taxon>
        <taxon>Alteromonadales</taxon>
        <taxon>Alteromonadaceae</taxon>
        <taxon>Alteromonas/Salinimonas group</taxon>
        <taxon>Alteromonas</taxon>
    </lineage>
</organism>
<dbReference type="InterPro" id="IPR027417">
    <property type="entry name" value="P-loop_NTPase"/>
</dbReference>
<dbReference type="GO" id="GO:0005524">
    <property type="term" value="F:ATP binding"/>
    <property type="evidence" value="ECO:0007669"/>
    <property type="project" value="UniProtKB-KW"/>
</dbReference>
<dbReference type="RefSeq" id="WP_105936958.1">
    <property type="nucleotide sequence ID" value="NZ_PVNP01000220.1"/>
</dbReference>
<evidence type="ECO:0000256" key="1">
    <source>
        <dbReference type="ARBA" id="ARBA00005417"/>
    </source>
</evidence>
<dbReference type="PROSITE" id="PS50893">
    <property type="entry name" value="ABC_TRANSPORTER_2"/>
    <property type="match status" value="1"/>
</dbReference>
<sequence length="244" mass="26813">MTYTVDIINKAFVNDAGIATAVIRNLGLTLSNGEFVTLLGPSGAGKSTLLNLIAGLDNDFEGEIRLSKPDGKTARVSLMFQEPRLMPWLSICENVMLVCDGSTSQRRSSALHWLSLVGLSGAEYQYPAQLSGGMLKRAALARAFACEPDILLMDEPFSSLDIPAADSLRQLLSELWQKRRTTVVYVTHDITEALTLSDRILLLSSHPMQVLEDVRLTSQRPRNPLENELLALAERFKQSLADPA</sequence>
<keyword evidence="3" id="KW-0547">Nucleotide-binding</keyword>
<feature type="domain" description="ABC transporter" evidence="5">
    <location>
        <begin position="5"/>
        <end position="230"/>
    </location>
</feature>
<keyword evidence="2" id="KW-0813">Transport</keyword>
<dbReference type="InterPro" id="IPR017871">
    <property type="entry name" value="ABC_transporter-like_CS"/>
</dbReference>
<evidence type="ECO:0000256" key="3">
    <source>
        <dbReference type="ARBA" id="ARBA00022741"/>
    </source>
</evidence>
<evidence type="ECO:0000256" key="2">
    <source>
        <dbReference type="ARBA" id="ARBA00022448"/>
    </source>
</evidence>